<organism evidence="2 3">
    <name type="scientific">Pricia antarctica</name>
    <dbReference type="NCBI Taxonomy" id="641691"/>
    <lineage>
        <taxon>Bacteria</taxon>
        <taxon>Pseudomonadati</taxon>
        <taxon>Bacteroidota</taxon>
        <taxon>Flavobacteriia</taxon>
        <taxon>Flavobacteriales</taxon>
        <taxon>Flavobacteriaceae</taxon>
        <taxon>Pricia</taxon>
    </lineage>
</organism>
<dbReference type="AlphaFoldDB" id="A0A1G6VX71"/>
<accession>A0A1G6VX71</accession>
<dbReference type="SUPFAM" id="SSF110857">
    <property type="entry name" value="Gamma-glutamyl cyclotransferase-like"/>
    <property type="match status" value="1"/>
</dbReference>
<proteinExistence type="predicted"/>
<dbReference type="OrthoDB" id="1121837at2"/>
<reference evidence="2 3" key="1">
    <citation type="submission" date="2016-10" db="EMBL/GenBank/DDBJ databases">
        <authorList>
            <person name="de Groot N.N."/>
        </authorList>
    </citation>
    <scope>NUCLEOTIDE SEQUENCE [LARGE SCALE GENOMIC DNA]</scope>
    <source>
        <strain evidence="2 3">DSM 23421</strain>
    </source>
</reference>
<gene>
    <name evidence="2" type="ORF">SAMN05421636_101105</name>
</gene>
<feature type="domain" description="Gamma-glutamylcyclotransferase AIG2-like" evidence="1">
    <location>
        <begin position="7"/>
        <end position="101"/>
    </location>
</feature>
<dbReference type="RefSeq" id="WP_091864665.1">
    <property type="nucleotide sequence ID" value="NZ_FNAO01000001.1"/>
</dbReference>
<dbReference type="InterPro" id="IPR009288">
    <property type="entry name" value="AIG2-like_dom"/>
</dbReference>
<dbReference type="InterPro" id="IPR013024">
    <property type="entry name" value="GGCT-like"/>
</dbReference>
<name>A0A1G6VX71_9FLAO</name>
<dbReference type="GO" id="GO:0016740">
    <property type="term" value="F:transferase activity"/>
    <property type="evidence" value="ECO:0007669"/>
    <property type="project" value="UniProtKB-KW"/>
</dbReference>
<keyword evidence="3" id="KW-1185">Reference proteome</keyword>
<dbReference type="Pfam" id="PF06094">
    <property type="entry name" value="GGACT"/>
    <property type="match status" value="1"/>
</dbReference>
<dbReference type="InterPro" id="IPR036568">
    <property type="entry name" value="GGCT-like_sf"/>
</dbReference>
<sequence>MEKIEFLFTYGTLQDERLHHALFHKKMEGTSDTLRCYRISEAKVNGVYDMAEHTGNEEDTVEGIVYKIAEEHLKGADEYEGDLYERISVTLVSGKKAWVYITI</sequence>
<protein>
    <submittedName>
        <fullName evidence="2">Uncharacterized conserved protein YtfP, gamma-glutamylcyclotransferase (GGCT)/AIG2-like family</fullName>
    </submittedName>
</protein>
<evidence type="ECO:0000313" key="3">
    <source>
        <dbReference type="Proteomes" id="UP000199109"/>
    </source>
</evidence>
<dbReference type="CDD" id="cd06661">
    <property type="entry name" value="GGCT_like"/>
    <property type="match status" value="1"/>
</dbReference>
<dbReference type="EMBL" id="FNAO01000001">
    <property type="protein sequence ID" value="SDD58300.1"/>
    <property type="molecule type" value="Genomic_DNA"/>
</dbReference>
<evidence type="ECO:0000259" key="1">
    <source>
        <dbReference type="Pfam" id="PF06094"/>
    </source>
</evidence>
<evidence type="ECO:0000313" key="2">
    <source>
        <dbReference type="EMBL" id="SDD58300.1"/>
    </source>
</evidence>
<dbReference type="STRING" id="641691.SAMN05421636_101105"/>
<dbReference type="Proteomes" id="UP000199109">
    <property type="component" value="Unassembled WGS sequence"/>
</dbReference>
<keyword evidence="2" id="KW-0808">Transferase</keyword>
<dbReference type="Gene3D" id="3.10.490.10">
    <property type="entry name" value="Gamma-glutamyl cyclotransferase-like"/>
    <property type="match status" value="1"/>
</dbReference>